<dbReference type="PROSITE" id="PS50297">
    <property type="entry name" value="ANK_REP_REGION"/>
    <property type="match status" value="1"/>
</dbReference>
<proteinExistence type="predicted"/>
<comment type="caution">
    <text evidence="4">The sequence shown here is derived from an EMBL/GenBank/DDBJ whole genome shotgun (WGS) entry which is preliminary data.</text>
</comment>
<dbReference type="SMART" id="SM00248">
    <property type="entry name" value="ANK"/>
    <property type="match status" value="3"/>
</dbReference>
<dbReference type="Gene3D" id="1.25.40.20">
    <property type="entry name" value="Ankyrin repeat-containing domain"/>
    <property type="match status" value="1"/>
</dbReference>
<dbReference type="EMBL" id="JAVHJL010000008">
    <property type="protein sequence ID" value="KAK6499024.1"/>
    <property type="molecule type" value="Genomic_DNA"/>
</dbReference>
<dbReference type="SUPFAM" id="SSF52540">
    <property type="entry name" value="P-loop containing nucleoside triphosphate hydrolases"/>
    <property type="match status" value="1"/>
</dbReference>
<dbReference type="SUPFAM" id="SSF48403">
    <property type="entry name" value="Ankyrin repeat"/>
    <property type="match status" value="1"/>
</dbReference>
<dbReference type="PROSITE" id="PS50088">
    <property type="entry name" value="ANK_REPEAT"/>
    <property type="match status" value="1"/>
</dbReference>
<name>A0AAV9VYW2_9PEZI</name>
<keyword evidence="2" id="KW-0040">ANK repeat</keyword>
<evidence type="ECO:0000313" key="5">
    <source>
        <dbReference type="Proteomes" id="UP001370758"/>
    </source>
</evidence>
<dbReference type="InterPro" id="IPR002110">
    <property type="entry name" value="Ankyrin_rpt"/>
</dbReference>
<dbReference type="PANTHER" id="PTHR10039:SF14">
    <property type="entry name" value="NACHT DOMAIN-CONTAINING PROTEIN"/>
    <property type="match status" value="1"/>
</dbReference>
<gene>
    <name evidence="4" type="ORF">TWF481_011594</name>
</gene>
<organism evidence="4 5">
    <name type="scientific">Arthrobotrys musiformis</name>
    <dbReference type="NCBI Taxonomy" id="47236"/>
    <lineage>
        <taxon>Eukaryota</taxon>
        <taxon>Fungi</taxon>
        <taxon>Dikarya</taxon>
        <taxon>Ascomycota</taxon>
        <taxon>Pezizomycotina</taxon>
        <taxon>Orbiliomycetes</taxon>
        <taxon>Orbiliales</taxon>
        <taxon>Orbiliaceae</taxon>
        <taxon>Arthrobotrys</taxon>
    </lineage>
</organism>
<dbReference type="InterPro" id="IPR027417">
    <property type="entry name" value="P-loop_NTPase"/>
</dbReference>
<evidence type="ECO:0000313" key="4">
    <source>
        <dbReference type="EMBL" id="KAK6499024.1"/>
    </source>
</evidence>
<accession>A0AAV9VYW2</accession>
<keyword evidence="5" id="KW-1185">Reference proteome</keyword>
<feature type="domain" description="Nephrocystin 3-like N-terminal" evidence="3">
    <location>
        <begin position="30"/>
        <end position="194"/>
    </location>
</feature>
<dbReference type="Proteomes" id="UP001370758">
    <property type="component" value="Unassembled WGS sequence"/>
</dbReference>
<evidence type="ECO:0000256" key="1">
    <source>
        <dbReference type="ARBA" id="ARBA00022737"/>
    </source>
</evidence>
<dbReference type="Pfam" id="PF24883">
    <property type="entry name" value="NPHP3_N"/>
    <property type="match status" value="1"/>
</dbReference>
<dbReference type="PANTHER" id="PTHR10039">
    <property type="entry name" value="AMELOGENIN"/>
    <property type="match status" value="1"/>
</dbReference>
<evidence type="ECO:0000256" key="2">
    <source>
        <dbReference type="PROSITE-ProRule" id="PRU00023"/>
    </source>
</evidence>
<dbReference type="Gene3D" id="3.40.50.300">
    <property type="entry name" value="P-loop containing nucleotide triphosphate hydrolases"/>
    <property type="match status" value="1"/>
</dbReference>
<sequence>MSIAALLRDINRHTYSYGEYLESIPDRLDGTGEWLSNRQEYQTWRDLDEPRILWVTANPGCGKTVTAKEAVKRLDNPEDRRMVCHFFFKSGSENQTEWRNAICLFLYQLISRESKLASTVLAQHQIKGEILFQEVHALSRLFLLVMAEAQTLYRQIVCVIDALDEGESATQDLVARDLGKLCAKEAVKFLVMSRPNTNLQRGSLIQSMIRIKGEDEFALLTSDISTMIDTEVECLRAEYGLAPESCKLLAEKVKQKSARTFLWVSLVFKMLRGPANHSMSWKSIEKKLNEIPKELKDVYEYALSQSPDIRETKKALSIILAAYYPLSLEELNIILRIGDARTIDELKMVLEPESQIEFTVRGLCGIFASITNRRVYLIHETARVFLNSFGSLGTLGSHIALRDAHEIIARGCITYLRIVGYQKRWSDRAGFLLYSYASRYWMDHDLDSRKVSDDPEIDICSKYGLGVPRKIDTLITDLYDPDAPYGIPRTRMVINDVDAVKIILECQISIIMGVIWASNRRGRIVHDIILNKAIQTRNKTVAGLFFGFLEPPVRSAFLRSCLEDDIRKRIDFRSTKASLGRERAYLERGWTGLAEWTYLERERAYLERVRAFRERNRASSIYDADTELIRKLFRELFGELSRELSRELSGELCTAGEEFRCTTTLNLAESLLKAHSERLAHPDISRYIWCLVYGLSHSNDQKTVQSYFLEWVLFMALQVFLDLGDSIFRLIGSMESDSWLYLGTLKASASGYGHEIDMVGSAAIDMVIGQLDTMDRDDILSDIWAEAYEGGRHVPFRNLGRYDLARYLDGKDVDTPWRRAVIEGRHDSAAYFEKHGARCQFVDIFAICSDGLSCGFGTDGFLYQNLDSEIGQGYYNYLLRDYDPKDSDDAYDILFAIFILLSLAMSSSYGDTSKKWASAVAEFQFCSTLVHNHPGRCLRHLCPENHEYTVYGPCGGVVFNQDMMIQRALSMATLIISDGGIFGIRYIHRLPGNIWRDYTADLANIFRFLLFYSIWIRSPHAQWFLNNFGAITGSELNKNDRHIITLLVIATRDEKILPEHVGLLAPEDIDQFHDIIIATVLTNQAKYCDEVLKHVVPNLDINSSFCHEPPNLDLYTPIRQFIKRWELSRWQSFQNTSPEAYVRPWCSYSAAVPKEVLQLEQTIQSFFKTMVFGPDSFYISPLGLATCHQNYEVMAVLLSYGADPWMEASEARQGVKVQHTSALACLTGSYFQVSTSALPQHVFAAQNSVSRLPSLGPDLASTRQGEELGDVIKTGLQTDLDRPCNMAPWWPGYKKSNMVVSCAAPPSGNTATTTFLGYTVGSIRYIFDLLLHKGAPRADTGTGSMDVKMESSSPASLAETLAPSSLPEFASTNENEMFHVSFSKAVEAMKIEIPTNLNKQGNITGKTLLHYAVDQCNKSVVGFLLSSGADTSVQDFELRTALHAAVSLVPSESSLEIIKQVIKNDKSSSSGKMDQSGRIPYEIAKELHSGAGLYWARLSGILKEAELMSLESIRKNWELSVREAADLGSQVVGGVVVDDWMGGSDVDMDAWEEDTDNSLSD</sequence>
<dbReference type="InterPro" id="IPR036770">
    <property type="entry name" value="Ankyrin_rpt-contain_sf"/>
</dbReference>
<dbReference type="InterPro" id="IPR056884">
    <property type="entry name" value="NPHP3-like_N"/>
</dbReference>
<keyword evidence="1" id="KW-0677">Repeat</keyword>
<evidence type="ECO:0000259" key="3">
    <source>
        <dbReference type="Pfam" id="PF24883"/>
    </source>
</evidence>
<protein>
    <recommendedName>
        <fullName evidence="3">Nephrocystin 3-like N-terminal domain-containing protein</fullName>
    </recommendedName>
</protein>
<dbReference type="Pfam" id="PF00023">
    <property type="entry name" value="Ank"/>
    <property type="match status" value="1"/>
</dbReference>
<feature type="repeat" description="ANK" evidence="2">
    <location>
        <begin position="1404"/>
        <end position="1436"/>
    </location>
</feature>
<reference evidence="4 5" key="1">
    <citation type="submission" date="2023-08" db="EMBL/GenBank/DDBJ databases">
        <authorList>
            <person name="Palmer J.M."/>
        </authorList>
    </citation>
    <scope>NUCLEOTIDE SEQUENCE [LARGE SCALE GENOMIC DNA]</scope>
    <source>
        <strain evidence="4 5">TWF481</strain>
    </source>
</reference>